<dbReference type="Proteomes" id="UP000790709">
    <property type="component" value="Unassembled WGS sequence"/>
</dbReference>
<comment type="caution">
    <text evidence="1">The sequence shown here is derived from an EMBL/GenBank/DDBJ whole genome shotgun (WGS) entry which is preliminary data.</text>
</comment>
<proteinExistence type="predicted"/>
<evidence type="ECO:0000313" key="2">
    <source>
        <dbReference type="Proteomes" id="UP000790709"/>
    </source>
</evidence>
<evidence type="ECO:0000313" key="1">
    <source>
        <dbReference type="EMBL" id="KAH7919340.1"/>
    </source>
</evidence>
<name>A0ACB8B1D0_9AGAM</name>
<accession>A0ACB8B1D0</accession>
<sequence>MAHTVSRAASVRWAEWSTSVPPNSVWIETRCRARFATLHVDVTNDVLPCTLSAPWESILPCYPPKERVQIGGAYCRSQG</sequence>
<protein>
    <submittedName>
        <fullName evidence="1">Uncharacterized protein</fullName>
    </submittedName>
</protein>
<reference evidence="1" key="1">
    <citation type="journal article" date="2021" name="New Phytol.">
        <title>Evolutionary innovations through gain and loss of genes in the ectomycorrhizal Boletales.</title>
        <authorList>
            <person name="Wu G."/>
            <person name="Miyauchi S."/>
            <person name="Morin E."/>
            <person name="Kuo A."/>
            <person name="Drula E."/>
            <person name="Varga T."/>
            <person name="Kohler A."/>
            <person name="Feng B."/>
            <person name="Cao Y."/>
            <person name="Lipzen A."/>
            <person name="Daum C."/>
            <person name="Hundley H."/>
            <person name="Pangilinan J."/>
            <person name="Johnson J."/>
            <person name="Barry K."/>
            <person name="LaButti K."/>
            <person name="Ng V."/>
            <person name="Ahrendt S."/>
            <person name="Min B."/>
            <person name="Choi I.G."/>
            <person name="Park H."/>
            <person name="Plett J.M."/>
            <person name="Magnuson J."/>
            <person name="Spatafora J.W."/>
            <person name="Nagy L.G."/>
            <person name="Henrissat B."/>
            <person name="Grigoriev I.V."/>
            <person name="Yang Z.L."/>
            <person name="Xu J."/>
            <person name="Martin F.M."/>
        </authorList>
    </citation>
    <scope>NUCLEOTIDE SEQUENCE</scope>
    <source>
        <strain evidence="1">KUC20120723A-06</strain>
    </source>
</reference>
<gene>
    <name evidence="1" type="ORF">BV22DRAFT_1041022</name>
</gene>
<dbReference type="EMBL" id="MU266670">
    <property type="protein sequence ID" value="KAH7919340.1"/>
    <property type="molecule type" value="Genomic_DNA"/>
</dbReference>
<keyword evidence="2" id="KW-1185">Reference proteome</keyword>
<organism evidence="1 2">
    <name type="scientific">Leucogyrophana mollusca</name>
    <dbReference type="NCBI Taxonomy" id="85980"/>
    <lineage>
        <taxon>Eukaryota</taxon>
        <taxon>Fungi</taxon>
        <taxon>Dikarya</taxon>
        <taxon>Basidiomycota</taxon>
        <taxon>Agaricomycotina</taxon>
        <taxon>Agaricomycetes</taxon>
        <taxon>Agaricomycetidae</taxon>
        <taxon>Boletales</taxon>
        <taxon>Boletales incertae sedis</taxon>
        <taxon>Leucogyrophana</taxon>
    </lineage>
</organism>